<accession>J3PDB0</accession>
<feature type="compositionally biased region" description="Basic residues" evidence="1">
    <location>
        <begin position="565"/>
        <end position="579"/>
    </location>
</feature>
<dbReference type="GeneID" id="20351936"/>
<keyword evidence="4" id="KW-1185">Reference proteome</keyword>
<evidence type="ECO:0000256" key="1">
    <source>
        <dbReference type="SAM" id="MobiDB-lite"/>
    </source>
</evidence>
<organism evidence="2">
    <name type="scientific">Gaeumannomyces tritici (strain R3-111a-1)</name>
    <name type="common">Wheat and barley take-all root rot fungus</name>
    <name type="synonym">Gaeumannomyces graminis var. tritici</name>
    <dbReference type="NCBI Taxonomy" id="644352"/>
    <lineage>
        <taxon>Eukaryota</taxon>
        <taxon>Fungi</taxon>
        <taxon>Dikarya</taxon>
        <taxon>Ascomycota</taxon>
        <taxon>Pezizomycotina</taxon>
        <taxon>Sordariomycetes</taxon>
        <taxon>Sordariomycetidae</taxon>
        <taxon>Magnaporthales</taxon>
        <taxon>Magnaporthaceae</taxon>
        <taxon>Gaeumannomyces</taxon>
    </lineage>
</organism>
<dbReference type="AlphaFoldDB" id="J3PDB0"/>
<dbReference type="HOGENOM" id="CLU_361702_0_0_1"/>
<feature type="compositionally biased region" description="Basic and acidic residues" evidence="1">
    <location>
        <begin position="394"/>
        <end position="405"/>
    </location>
</feature>
<reference evidence="4" key="1">
    <citation type="submission" date="2010-07" db="EMBL/GenBank/DDBJ databases">
        <title>The genome sequence of Gaeumannomyces graminis var. tritici strain R3-111a-1.</title>
        <authorList>
            <consortium name="The Broad Institute Genome Sequencing Platform"/>
            <person name="Ma L.-J."/>
            <person name="Dead R."/>
            <person name="Young S."/>
            <person name="Zeng Q."/>
            <person name="Koehrsen M."/>
            <person name="Alvarado L."/>
            <person name="Berlin A."/>
            <person name="Chapman S.B."/>
            <person name="Chen Z."/>
            <person name="Freedman E."/>
            <person name="Gellesch M."/>
            <person name="Goldberg J."/>
            <person name="Griggs A."/>
            <person name="Gujja S."/>
            <person name="Heilman E.R."/>
            <person name="Heiman D."/>
            <person name="Hepburn T."/>
            <person name="Howarth C."/>
            <person name="Jen D."/>
            <person name="Larson L."/>
            <person name="Mehta T."/>
            <person name="Neiman D."/>
            <person name="Pearson M."/>
            <person name="Roberts A."/>
            <person name="Saif S."/>
            <person name="Shea T."/>
            <person name="Shenoy N."/>
            <person name="Sisk P."/>
            <person name="Stolte C."/>
            <person name="Sykes S."/>
            <person name="Walk T."/>
            <person name="White J."/>
            <person name="Yandava C."/>
            <person name="Haas B."/>
            <person name="Nusbaum C."/>
            <person name="Birren B."/>
        </authorList>
    </citation>
    <scope>NUCLEOTIDE SEQUENCE [LARGE SCALE GENOMIC DNA]</scope>
    <source>
        <strain evidence="4">R3-111a-1</strain>
    </source>
</reference>
<name>J3PDB0_GAET3</name>
<dbReference type="RefSeq" id="XP_009227633.1">
    <property type="nucleotide sequence ID" value="XM_009229369.1"/>
</dbReference>
<dbReference type="EMBL" id="GL385401">
    <property type="protein sequence ID" value="EJT70455.1"/>
    <property type="molecule type" value="Genomic_DNA"/>
</dbReference>
<feature type="region of interest" description="Disordered" evidence="1">
    <location>
        <begin position="68"/>
        <end position="109"/>
    </location>
</feature>
<feature type="compositionally biased region" description="Polar residues" evidence="1">
    <location>
        <begin position="580"/>
        <end position="590"/>
    </location>
</feature>
<feature type="compositionally biased region" description="Polar residues" evidence="1">
    <location>
        <begin position="449"/>
        <end position="460"/>
    </location>
</feature>
<feature type="region of interest" description="Disordered" evidence="1">
    <location>
        <begin position="319"/>
        <end position="344"/>
    </location>
</feature>
<feature type="region of interest" description="Disordered" evidence="1">
    <location>
        <begin position="1"/>
        <end position="56"/>
    </location>
</feature>
<gene>
    <name evidence="3" type="primary">20351936</name>
    <name evidence="2" type="ORF">GGTG_11478</name>
</gene>
<sequence length="773" mass="84174">MSGGGASSGCKGDLMTTKKGKIQKPCRDAQSCRKGSKTRLWCPTQDASHPGRPVPTDVTLQVSCKVITHQGQGKGAPEQTQSEAGTEKKKAGFDKDRDGDRKPPDHIWGPGLFFPPVTLFLGAWWERRKLAWAGVEREGGEGEGLPPRPPARRSQLLRCRLQGQGEPEDASTHIQKKEEQAGGSRKAQASRRPAAGYVPAQGSGHDSGNCCLYNKLGAWARKSDEANNGRGRNPRLPAGRPVVFQPTTPPIFPLLDLSVWRCGGHIRGNEPESIRMEGKEGGVMDVGWGPELKAHVLPHVPSICLGAWLPAHSGKHVVTRGAAEKKNRRQKKRREIEIRQEPAGPLAAVSDRRYGWSKRAAWKREERTGRQASYFRHFHTMLEIITSDNQRQSRTFEEPIRRGDWTDSGQRAAAGQEGLATHPVLDRARVRARVRAKAEGMESERRAGSAQQHQKAGDSQQNDKTDVPRFQRGTGEDGVPGVRNEAGAVAGRIETASHQSIGEGFEERDREEEGERVRKERGPSSPTQRRGAGCQKRANGRLDQTGLESMDRPLGFGIASICPGGRRRGGSGRTGRKGASKQQAGTTSEIDISRDGRLPSPNPTIQASFIAMWGNVQLLASIPGTQPAGRMPQFHPESDRSVRAGFAEKSEMRSIRDELNLPVPCSNIHAHTPTDTPAAVILKAQTTGFLLCLPRRQMAESSPITQAKLGLDCCLRRPGWNQPSSFSLRAATGTVASGSNGVETLFDKTSPPGHGFGFDFWSQEATTESCGLV</sequence>
<proteinExistence type="predicted"/>
<feature type="compositionally biased region" description="Basic and acidic residues" evidence="1">
    <location>
        <begin position="85"/>
        <end position="105"/>
    </location>
</feature>
<dbReference type="EnsemblFungi" id="EJT70455">
    <property type="protein sequence ID" value="EJT70455"/>
    <property type="gene ID" value="GGTG_11478"/>
</dbReference>
<dbReference type="Proteomes" id="UP000006039">
    <property type="component" value="Unassembled WGS sequence"/>
</dbReference>
<reference evidence="2" key="2">
    <citation type="submission" date="2010-07" db="EMBL/GenBank/DDBJ databases">
        <authorList>
            <consortium name="The Broad Institute Genome Sequencing Platform"/>
            <consortium name="Broad Institute Genome Sequencing Center for Infectious Disease"/>
            <person name="Ma L.-J."/>
            <person name="Dead R."/>
            <person name="Young S."/>
            <person name="Zeng Q."/>
            <person name="Koehrsen M."/>
            <person name="Alvarado L."/>
            <person name="Berlin A."/>
            <person name="Chapman S.B."/>
            <person name="Chen Z."/>
            <person name="Freedman E."/>
            <person name="Gellesch M."/>
            <person name="Goldberg J."/>
            <person name="Griggs A."/>
            <person name="Gujja S."/>
            <person name="Heilman E.R."/>
            <person name="Heiman D."/>
            <person name="Hepburn T."/>
            <person name="Howarth C."/>
            <person name="Jen D."/>
            <person name="Larson L."/>
            <person name="Mehta T."/>
            <person name="Neiman D."/>
            <person name="Pearson M."/>
            <person name="Roberts A."/>
            <person name="Saif S."/>
            <person name="Shea T."/>
            <person name="Shenoy N."/>
            <person name="Sisk P."/>
            <person name="Stolte C."/>
            <person name="Sykes S."/>
            <person name="Walk T."/>
            <person name="White J."/>
            <person name="Yandava C."/>
            <person name="Haas B."/>
            <person name="Nusbaum C."/>
            <person name="Birren B."/>
        </authorList>
    </citation>
    <scope>NUCLEOTIDE SEQUENCE</scope>
    <source>
        <strain evidence="2">R3-111a-1</strain>
    </source>
</reference>
<reference evidence="3" key="5">
    <citation type="submission" date="2018-04" db="UniProtKB">
        <authorList>
            <consortium name="EnsemblFungi"/>
        </authorList>
    </citation>
    <scope>IDENTIFICATION</scope>
    <source>
        <strain evidence="3">R3-111a-1</strain>
    </source>
</reference>
<feature type="compositionally biased region" description="Basic and acidic residues" evidence="1">
    <location>
        <begin position="505"/>
        <end position="522"/>
    </location>
</feature>
<evidence type="ECO:0000313" key="4">
    <source>
        <dbReference type="Proteomes" id="UP000006039"/>
    </source>
</evidence>
<evidence type="ECO:0000313" key="3">
    <source>
        <dbReference type="EnsemblFungi" id="EJT70455"/>
    </source>
</evidence>
<feature type="region of interest" description="Disordered" evidence="1">
    <location>
        <begin position="162"/>
        <end position="204"/>
    </location>
</feature>
<evidence type="ECO:0000313" key="2">
    <source>
        <dbReference type="EMBL" id="EJT70455.1"/>
    </source>
</evidence>
<protein>
    <submittedName>
        <fullName evidence="2 3">Uncharacterized protein</fullName>
    </submittedName>
</protein>
<reference evidence="3" key="4">
    <citation type="journal article" date="2015" name="G3 (Bethesda)">
        <title>Genome sequences of three phytopathogenic species of the Magnaporthaceae family of fungi.</title>
        <authorList>
            <person name="Okagaki L.H."/>
            <person name="Nunes C.C."/>
            <person name="Sailsbery J."/>
            <person name="Clay B."/>
            <person name="Brown D."/>
            <person name="John T."/>
            <person name="Oh Y."/>
            <person name="Young N."/>
            <person name="Fitzgerald M."/>
            <person name="Haas B.J."/>
            <person name="Zeng Q."/>
            <person name="Young S."/>
            <person name="Adiconis X."/>
            <person name="Fan L."/>
            <person name="Levin J.Z."/>
            <person name="Mitchell T.K."/>
            <person name="Okubara P.A."/>
            <person name="Farman M.L."/>
            <person name="Kohn L.M."/>
            <person name="Birren B."/>
            <person name="Ma L.-J."/>
            <person name="Dean R.A."/>
        </authorList>
    </citation>
    <scope>NUCLEOTIDE SEQUENCE</scope>
    <source>
        <strain evidence="3">R3-111a-1</strain>
    </source>
</reference>
<feature type="region of interest" description="Disordered" evidence="1">
    <location>
        <begin position="389"/>
        <end position="603"/>
    </location>
</feature>
<reference evidence="2" key="3">
    <citation type="submission" date="2010-09" db="EMBL/GenBank/DDBJ databases">
        <title>Annotation of Gaeumannomyces graminis var. tritici R3-111a-1.</title>
        <authorList>
            <consortium name="The Broad Institute Genome Sequencing Platform"/>
            <person name="Ma L.-J."/>
            <person name="Dead R."/>
            <person name="Young S.K."/>
            <person name="Zeng Q."/>
            <person name="Gargeya S."/>
            <person name="Fitzgerald M."/>
            <person name="Haas B."/>
            <person name="Abouelleil A."/>
            <person name="Alvarado L."/>
            <person name="Arachchi H.M."/>
            <person name="Berlin A."/>
            <person name="Brown A."/>
            <person name="Chapman S.B."/>
            <person name="Chen Z."/>
            <person name="Dunbar C."/>
            <person name="Freedman E."/>
            <person name="Gearin G."/>
            <person name="Gellesch M."/>
            <person name="Goldberg J."/>
            <person name="Griggs A."/>
            <person name="Gujja S."/>
            <person name="Heiman D."/>
            <person name="Howarth C."/>
            <person name="Larson L."/>
            <person name="Lui A."/>
            <person name="MacDonald P.J.P."/>
            <person name="Mehta T."/>
            <person name="Montmayeur A."/>
            <person name="Murphy C."/>
            <person name="Neiman D."/>
            <person name="Pearson M."/>
            <person name="Priest M."/>
            <person name="Roberts A."/>
            <person name="Saif S."/>
            <person name="Shea T."/>
            <person name="Shenoy N."/>
            <person name="Sisk P."/>
            <person name="Stolte C."/>
            <person name="Sykes S."/>
            <person name="Yandava C."/>
            <person name="Wortman J."/>
            <person name="Nusbaum C."/>
            <person name="Birren B."/>
        </authorList>
    </citation>
    <scope>NUCLEOTIDE SEQUENCE</scope>
    <source>
        <strain evidence="2">R3-111a-1</strain>
    </source>
</reference>
<feature type="compositionally biased region" description="Basic and acidic residues" evidence="1">
    <location>
        <begin position="436"/>
        <end position="447"/>
    </location>
</feature>
<dbReference type="VEuPathDB" id="FungiDB:GGTG_11478"/>